<reference evidence="3" key="1">
    <citation type="submission" date="2014-09" db="EMBL/GenBank/DDBJ databases">
        <title>Whole genome shotgun sequence of Streptomyces sp. NBRC 110027.</title>
        <authorList>
            <person name="Komaki H."/>
            <person name="Ichikawa N."/>
            <person name="Katano-Makiyama Y."/>
            <person name="Hosoyama A."/>
            <person name="Hashimoto M."/>
            <person name="Uohara A."/>
            <person name="Kitahashi Y."/>
            <person name="Ohji S."/>
            <person name="Kimura A."/>
            <person name="Yamazoe A."/>
            <person name="Igarashi Y."/>
            <person name="Fujita N."/>
        </authorList>
    </citation>
    <scope>NUCLEOTIDE SEQUENCE [LARGE SCALE GENOMIC DNA]</scope>
    <source>
        <strain evidence="3">NBRC 110027</strain>
    </source>
</reference>
<feature type="region of interest" description="Disordered" evidence="1">
    <location>
        <begin position="1"/>
        <end position="36"/>
    </location>
</feature>
<feature type="compositionally biased region" description="Basic and acidic residues" evidence="1">
    <location>
        <begin position="1"/>
        <end position="11"/>
    </location>
</feature>
<reference evidence="2 3" key="2">
    <citation type="journal article" date="2015" name="Stand. Genomic Sci.">
        <title>Draft genome sequence of marine-derived Streptomyces sp. TP-A0598, a producer of anti-MRSA antibiotic lydicamycins.</title>
        <authorList>
            <person name="Komaki H."/>
            <person name="Ichikawa N."/>
            <person name="Hosoyama A."/>
            <person name="Fujita N."/>
            <person name="Igarashi Y."/>
        </authorList>
    </citation>
    <scope>NUCLEOTIDE SEQUENCE [LARGE SCALE GENOMIC DNA]</scope>
    <source>
        <strain evidence="2 3">NBRC 110027</strain>
    </source>
</reference>
<gene>
    <name evidence="2" type="ORF">TPA0598_10_02680</name>
</gene>
<evidence type="ECO:0000313" key="3">
    <source>
        <dbReference type="Proteomes" id="UP000048965"/>
    </source>
</evidence>
<sequence>MKLMWRAEESARSASSSWLIRRRSRHSRNSAPTPVVVSGDDAAAVVMGGTVAEGREVASRPTPTGGPECPGAAGPTPTGEVSAVPPIRAKGPPA</sequence>
<dbReference type="EMBL" id="BBNO01000010">
    <property type="protein sequence ID" value="GAO12298.1"/>
    <property type="molecule type" value="Genomic_DNA"/>
</dbReference>
<evidence type="ECO:0000256" key="1">
    <source>
        <dbReference type="SAM" id="MobiDB-lite"/>
    </source>
</evidence>
<feature type="region of interest" description="Disordered" evidence="1">
    <location>
        <begin position="54"/>
        <end position="94"/>
    </location>
</feature>
<comment type="caution">
    <text evidence="2">The sequence shown here is derived from an EMBL/GenBank/DDBJ whole genome shotgun (WGS) entry which is preliminary data.</text>
</comment>
<accession>A0A0P4RF10</accession>
<organism evidence="2 3">
    <name type="scientific">Streptomyces lydicamycinicus</name>
    <dbReference type="NCBI Taxonomy" id="1546107"/>
    <lineage>
        <taxon>Bacteria</taxon>
        <taxon>Bacillati</taxon>
        <taxon>Actinomycetota</taxon>
        <taxon>Actinomycetes</taxon>
        <taxon>Kitasatosporales</taxon>
        <taxon>Streptomycetaceae</taxon>
        <taxon>Streptomyces</taxon>
    </lineage>
</organism>
<evidence type="ECO:0000313" key="2">
    <source>
        <dbReference type="EMBL" id="GAO12298.1"/>
    </source>
</evidence>
<protein>
    <submittedName>
        <fullName evidence="2">Uncharacterized protein</fullName>
    </submittedName>
</protein>
<name>A0A0P4RF10_9ACTN</name>
<keyword evidence="3" id="KW-1185">Reference proteome</keyword>
<dbReference type="Proteomes" id="UP000048965">
    <property type="component" value="Unassembled WGS sequence"/>
</dbReference>
<dbReference type="AlphaFoldDB" id="A0A0P4RF10"/>
<proteinExistence type="predicted"/>